<reference evidence="1 2" key="1">
    <citation type="submission" date="2015-12" db="EMBL/GenBank/DDBJ databases">
        <title>Diversity of Burkholderia near neighbor genomes.</title>
        <authorList>
            <person name="Sahl J."/>
            <person name="Wagner D."/>
            <person name="Keim P."/>
        </authorList>
    </citation>
    <scope>NUCLEOTIDE SEQUENCE [LARGE SCALE GENOMIC DNA]</scope>
    <source>
        <strain evidence="1 2">MSMB1184WGS</strain>
    </source>
</reference>
<evidence type="ECO:0000313" key="1">
    <source>
        <dbReference type="EMBL" id="AOK17065.1"/>
    </source>
</evidence>
<dbReference type="AlphaFoldDB" id="A0A1B4PSX2"/>
<sequence length="60" mass="6480">MDADVGRGLDVEANLIAMNAKDSDGDLVANVQCFLRMAGQDKHAARCAGRWLHGAFPGHW</sequence>
<dbReference type="Proteomes" id="UP000094776">
    <property type="component" value="Chromosome 1"/>
</dbReference>
<evidence type="ECO:0000313" key="2">
    <source>
        <dbReference type="Proteomes" id="UP000094776"/>
    </source>
</evidence>
<proteinExistence type="predicted"/>
<dbReference type="EMBL" id="CP013443">
    <property type="protein sequence ID" value="AOK17065.1"/>
    <property type="molecule type" value="Genomic_DNA"/>
</dbReference>
<accession>A0A1B4PSX2</accession>
<name>A0A1B4PSX2_BURCE</name>
<protein>
    <submittedName>
        <fullName evidence="1">Uncharacterized protein</fullName>
    </submittedName>
</protein>
<organism evidence="1 2">
    <name type="scientific">Burkholderia cepacia</name>
    <name type="common">Pseudomonas cepacia</name>
    <dbReference type="NCBI Taxonomy" id="292"/>
    <lineage>
        <taxon>Bacteria</taxon>
        <taxon>Pseudomonadati</taxon>
        <taxon>Pseudomonadota</taxon>
        <taxon>Betaproteobacteria</taxon>
        <taxon>Burkholderiales</taxon>
        <taxon>Burkholderiaceae</taxon>
        <taxon>Burkholderia</taxon>
        <taxon>Burkholderia cepacia complex</taxon>
    </lineage>
</organism>
<gene>
    <name evidence="1" type="ORF">WT26_14270</name>
</gene>